<reference evidence="6 7" key="1">
    <citation type="journal article" date="2017" name="Int. J. Syst. Evol. Microbiol.">
        <title>Bacillus mangrovi sp. nov., isolated from a sediment sample from a mangrove forest.</title>
        <authorList>
            <person name="Gupta V."/>
            <person name="Singh P.K."/>
            <person name="Korpole S."/>
            <person name="Tanuku N.R.S."/>
            <person name="Pinnaka A.K."/>
        </authorList>
    </citation>
    <scope>NUCLEOTIDE SEQUENCE [LARGE SCALE GENOMIC DNA]</scope>
    <source>
        <strain evidence="6 7">KCTC 33872</strain>
    </source>
</reference>
<evidence type="ECO:0000256" key="2">
    <source>
        <dbReference type="ARBA" id="ARBA00023015"/>
    </source>
</evidence>
<keyword evidence="1" id="KW-0678">Repressor</keyword>
<evidence type="ECO:0000256" key="3">
    <source>
        <dbReference type="ARBA" id="ARBA00023125"/>
    </source>
</evidence>
<dbReference type="EMBL" id="WMIB01000006">
    <property type="protein sequence ID" value="MTH53484.1"/>
    <property type="molecule type" value="Genomic_DNA"/>
</dbReference>
<dbReference type="InterPro" id="IPR046335">
    <property type="entry name" value="LacI/GalR-like_sensor"/>
</dbReference>
<gene>
    <name evidence="6" type="ORF">GKZ89_08640</name>
</gene>
<evidence type="ECO:0000313" key="6">
    <source>
        <dbReference type="EMBL" id="MTH53484.1"/>
    </source>
</evidence>
<dbReference type="GO" id="GO:0003700">
    <property type="term" value="F:DNA-binding transcription factor activity"/>
    <property type="evidence" value="ECO:0007669"/>
    <property type="project" value="TreeGrafter"/>
</dbReference>
<dbReference type="SUPFAM" id="SSF53822">
    <property type="entry name" value="Periplasmic binding protein-like I"/>
    <property type="match status" value="1"/>
</dbReference>
<keyword evidence="7" id="KW-1185">Reference proteome</keyword>
<organism evidence="6 7">
    <name type="scientific">Metabacillus mangrovi</name>
    <dbReference type="NCBI Taxonomy" id="1491830"/>
    <lineage>
        <taxon>Bacteria</taxon>
        <taxon>Bacillati</taxon>
        <taxon>Bacillota</taxon>
        <taxon>Bacilli</taxon>
        <taxon>Bacillales</taxon>
        <taxon>Bacillaceae</taxon>
        <taxon>Metabacillus</taxon>
    </lineage>
</organism>
<proteinExistence type="predicted"/>
<dbReference type="PANTHER" id="PTHR30146:SF148">
    <property type="entry name" value="HTH-TYPE TRANSCRIPTIONAL REPRESSOR PURR-RELATED"/>
    <property type="match status" value="1"/>
</dbReference>
<evidence type="ECO:0000259" key="5">
    <source>
        <dbReference type="Pfam" id="PF13377"/>
    </source>
</evidence>
<sequence>MREQETGYQIGKDIHVAGFDNIEVSHYLHPRLTTIGYSKRKWGALASEQLLKLIRNELVEDERVYVSLVEGESVCEA</sequence>
<keyword evidence="2" id="KW-0805">Transcription regulation</keyword>
<dbReference type="Pfam" id="PF13377">
    <property type="entry name" value="Peripla_BP_3"/>
    <property type="match status" value="1"/>
</dbReference>
<dbReference type="GO" id="GO:0000976">
    <property type="term" value="F:transcription cis-regulatory region binding"/>
    <property type="evidence" value="ECO:0007669"/>
    <property type="project" value="TreeGrafter"/>
</dbReference>
<accession>A0A7X2S4F2</accession>
<dbReference type="Gene3D" id="3.40.50.2300">
    <property type="match status" value="2"/>
</dbReference>
<keyword evidence="4" id="KW-0804">Transcription</keyword>
<evidence type="ECO:0000256" key="4">
    <source>
        <dbReference type="ARBA" id="ARBA00023163"/>
    </source>
</evidence>
<dbReference type="AlphaFoldDB" id="A0A7X2S4F2"/>
<name>A0A7X2S4F2_9BACI</name>
<evidence type="ECO:0000256" key="1">
    <source>
        <dbReference type="ARBA" id="ARBA00022491"/>
    </source>
</evidence>
<dbReference type="PANTHER" id="PTHR30146">
    <property type="entry name" value="LACI-RELATED TRANSCRIPTIONAL REPRESSOR"/>
    <property type="match status" value="1"/>
</dbReference>
<evidence type="ECO:0000313" key="7">
    <source>
        <dbReference type="Proteomes" id="UP000434639"/>
    </source>
</evidence>
<dbReference type="Proteomes" id="UP000434639">
    <property type="component" value="Unassembled WGS sequence"/>
</dbReference>
<dbReference type="InterPro" id="IPR028082">
    <property type="entry name" value="Peripla_BP_I"/>
</dbReference>
<keyword evidence="3" id="KW-0238">DNA-binding</keyword>
<feature type="domain" description="Transcriptional regulator LacI/GalR-like sensor" evidence="5">
    <location>
        <begin position="4"/>
        <end position="74"/>
    </location>
</feature>
<comment type="caution">
    <text evidence="6">The sequence shown here is derived from an EMBL/GenBank/DDBJ whole genome shotgun (WGS) entry which is preliminary data.</text>
</comment>
<protein>
    <recommendedName>
        <fullName evidence="5">Transcriptional regulator LacI/GalR-like sensor domain-containing protein</fullName>
    </recommendedName>
</protein>